<dbReference type="RefSeq" id="WP_213985977.1">
    <property type="nucleotide sequence ID" value="NZ_JAFMNX010000005.1"/>
</dbReference>
<evidence type="ECO:0000259" key="2">
    <source>
        <dbReference type="SMART" id="SM00363"/>
    </source>
</evidence>
<feature type="domain" description="RNA-binding S4" evidence="2">
    <location>
        <begin position="6"/>
        <end position="69"/>
    </location>
</feature>
<accession>A0ABS5S322</accession>
<dbReference type="Proteomes" id="UP001297272">
    <property type="component" value="Unassembled WGS sequence"/>
</dbReference>
<gene>
    <name evidence="3" type="ORF">JYU29_16625</name>
</gene>
<reference evidence="3 4" key="1">
    <citation type="submission" date="2021-03" db="EMBL/GenBank/DDBJ databases">
        <title>Tianweitania aestuarii sp. nov., isolated from a tidal flat.</title>
        <authorList>
            <person name="Park S."/>
            <person name="Yoon J.-H."/>
        </authorList>
    </citation>
    <scope>NUCLEOTIDE SEQUENCE [LARGE SCALE GENOMIC DNA]</scope>
    <source>
        <strain evidence="3 4">BSSL-BM11</strain>
    </source>
</reference>
<dbReference type="InterPro" id="IPR036986">
    <property type="entry name" value="S4_RNA-bd_sf"/>
</dbReference>
<sequence>MDGGKQRLDKWLFFARLQKSRTLAAKFVAAGTIRVNREKTDNPARGIKVGDVLTITFQTQVLVVRVEQPGTRRGPPAEARMLYTNLSSPSDPVLLLADLEPEDEGLDDDGDDSEG</sequence>
<proteinExistence type="predicted"/>
<protein>
    <submittedName>
        <fullName evidence="3">RNA-binding S4 domain-containing protein</fullName>
    </submittedName>
</protein>
<dbReference type="SMART" id="SM00363">
    <property type="entry name" value="S4"/>
    <property type="match status" value="1"/>
</dbReference>
<comment type="caution">
    <text evidence="3">The sequence shown here is derived from an EMBL/GenBank/DDBJ whole genome shotgun (WGS) entry which is preliminary data.</text>
</comment>
<evidence type="ECO:0000256" key="1">
    <source>
        <dbReference type="PROSITE-ProRule" id="PRU00182"/>
    </source>
</evidence>
<dbReference type="SUPFAM" id="SSF55174">
    <property type="entry name" value="Alpha-L RNA-binding motif"/>
    <property type="match status" value="1"/>
</dbReference>
<dbReference type="Gene3D" id="3.10.290.10">
    <property type="entry name" value="RNA-binding S4 domain"/>
    <property type="match status" value="1"/>
</dbReference>
<dbReference type="Pfam" id="PF01479">
    <property type="entry name" value="S4"/>
    <property type="match status" value="1"/>
</dbReference>
<evidence type="ECO:0000313" key="3">
    <source>
        <dbReference type="EMBL" id="MBS9722322.1"/>
    </source>
</evidence>
<evidence type="ECO:0000313" key="4">
    <source>
        <dbReference type="Proteomes" id="UP001297272"/>
    </source>
</evidence>
<dbReference type="PROSITE" id="PS50889">
    <property type="entry name" value="S4"/>
    <property type="match status" value="1"/>
</dbReference>
<organism evidence="3 4">
    <name type="scientific">Tianweitania aestuarii</name>
    <dbReference type="NCBI Taxonomy" id="2814886"/>
    <lineage>
        <taxon>Bacteria</taxon>
        <taxon>Pseudomonadati</taxon>
        <taxon>Pseudomonadota</taxon>
        <taxon>Alphaproteobacteria</taxon>
        <taxon>Hyphomicrobiales</taxon>
        <taxon>Phyllobacteriaceae</taxon>
        <taxon>Tianweitania</taxon>
    </lineage>
</organism>
<name>A0ABS5S322_9HYPH</name>
<dbReference type="CDD" id="cd00165">
    <property type="entry name" value="S4"/>
    <property type="match status" value="1"/>
</dbReference>
<keyword evidence="1" id="KW-0694">RNA-binding</keyword>
<dbReference type="EMBL" id="JAFMNX010000005">
    <property type="protein sequence ID" value="MBS9722322.1"/>
    <property type="molecule type" value="Genomic_DNA"/>
</dbReference>
<dbReference type="InterPro" id="IPR002942">
    <property type="entry name" value="S4_RNA-bd"/>
</dbReference>
<keyword evidence="4" id="KW-1185">Reference proteome</keyword>